<evidence type="ECO:0000313" key="2">
    <source>
        <dbReference type="Proteomes" id="UP000299102"/>
    </source>
</evidence>
<dbReference type="Proteomes" id="UP000299102">
    <property type="component" value="Unassembled WGS sequence"/>
</dbReference>
<reference evidence="1 2" key="1">
    <citation type="journal article" date="2019" name="Commun. Biol.">
        <title>The bagworm genome reveals a unique fibroin gene that provides high tensile strength.</title>
        <authorList>
            <person name="Kono N."/>
            <person name="Nakamura H."/>
            <person name="Ohtoshi R."/>
            <person name="Tomita M."/>
            <person name="Numata K."/>
            <person name="Arakawa K."/>
        </authorList>
    </citation>
    <scope>NUCLEOTIDE SEQUENCE [LARGE SCALE GENOMIC DNA]</scope>
</reference>
<proteinExistence type="predicted"/>
<protein>
    <submittedName>
        <fullName evidence="1">Uncharacterized protein</fullName>
    </submittedName>
</protein>
<name>A0A4C2A507_EUMVA</name>
<dbReference type="AlphaFoldDB" id="A0A4C2A507"/>
<comment type="caution">
    <text evidence="1">The sequence shown here is derived from an EMBL/GenBank/DDBJ whole genome shotgun (WGS) entry which is preliminary data.</text>
</comment>
<evidence type="ECO:0000313" key="1">
    <source>
        <dbReference type="EMBL" id="GBP94269.1"/>
    </source>
</evidence>
<gene>
    <name evidence="1" type="ORF">EVAR_99293_1</name>
</gene>
<organism evidence="1 2">
    <name type="scientific">Eumeta variegata</name>
    <name type="common">Bagworm moth</name>
    <name type="synonym">Eumeta japonica</name>
    <dbReference type="NCBI Taxonomy" id="151549"/>
    <lineage>
        <taxon>Eukaryota</taxon>
        <taxon>Metazoa</taxon>
        <taxon>Ecdysozoa</taxon>
        <taxon>Arthropoda</taxon>
        <taxon>Hexapoda</taxon>
        <taxon>Insecta</taxon>
        <taxon>Pterygota</taxon>
        <taxon>Neoptera</taxon>
        <taxon>Endopterygota</taxon>
        <taxon>Lepidoptera</taxon>
        <taxon>Glossata</taxon>
        <taxon>Ditrysia</taxon>
        <taxon>Tineoidea</taxon>
        <taxon>Psychidae</taxon>
        <taxon>Oiketicinae</taxon>
        <taxon>Eumeta</taxon>
    </lineage>
</organism>
<dbReference type="EMBL" id="BGZK01002483">
    <property type="protein sequence ID" value="GBP94269.1"/>
    <property type="molecule type" value="Genomic_DNA"/>
</dbReference>
<accession>A0A4C2A507</accession>
<keyword evidence="2" id="KW-1185">Reference proteome</keyword>
<sequence>MFYVNRSPPVAAVNLNKTTYALRVPRNPRYGYAHPIINTDVSTTRNQLTAMVTTVEAGCKWSSASR</sequence>